<feature type="transmembrane region" description="Helical" evidence="5">
    <location>
        <begin position="12"/>
        <end position="30"/>
    </location>
</feature>
<dbReference type="InterPro" id="IPR007688">
    <property type="entry name" value="Conjugal_tfr_TrbL/VirB6"/>
</dbReference>
<dbReference type="Pfam" id="PF04610">
    <property type="entry name" value="TrbL"/>
    <property type="match status" value="1"/>
</dbReference>
<comment type="subcellular location">
    <subcellularLocation>
        <location evidence="1">Membrane</location>
        <topology evidence="1">Multi-pass membrane protein</topology>
    </subcellularLocation>
</comment>
<evidence type="ECO:0000313" key="7">
    <source>
        <dbReference type="Proteomes" id="UP000275012"/>
    </source>
</evidence>
<gene>
    <name evidence="6" type="ORF">EBB59_13340</name>
</gene>
<keyword evidence="3 5" id="KW-1133">Transmembrane helix</keyword>
<evidence type="ECO:0000256" key="3">
    <source>
        <dbReference type="ARBA" id="ARBA00022989"/>
    </source>
</evidence>
<dbReference type="AlphaFoldDB" id="A0A3M2HIJ7"/>
<evidence type="ECO:0000313" key="6">
    <source>
        <dbReference type="EMBL" id="RMH87189.1"/>
    </source>
</evidence>
<keyword evidence="4 5" id="KW-0472">Membrane</keyword>
<dbReference type="EMBL" id="RFLY01000074">
    <property type="protein sequence ID" value="RMH87189.1"/>
    <property type="molecule type" value="Genomic_DNA"/>
</dbReference>
<reference evidence="6 7" key="1">
    <citation type="submission" date="2018-10" db="EMBL/GenBank/DDBJ databases">
        <title>Proposal of Lysobacter pythonis sp. nov. isolated from royal pythons (Python regius).</title>
        <authorList>
            <person name="Hans-Juergen B."/>
            <person name="Huptas C."/>
            <person name="Sandra B."/>
            <person name="Igor L."/>
            <person name="Joachim S."/>
            <person name="Siegfried S."/>
            <person name="Mareike W."/>
            <person name="Peter K."/>
        </authorList>
    </citation>
    <scope>NUCLEOTIDE SEQUENCE [LARGE SCALE GENOMIC DNA]</scope>
    <source>
        <strain evidence="6 7">4284/11</strain>
    </source>
</reference>
<dbReference type="Proteomes" id="UP000275012">
    <property type="component" value="Unassembled WGS sequence"/>
</dbReference>
<evidence type="ECO:0000256" key="2">
    <source>
        <dbReference type="ARBA" id="ARBA00022692"/>
    </source>
</evidence>
<feature type="transmembrane region" description="Helical" evidence="5">
    <location>
        <begin position="148"/>
        <end position="169"/>
    </location>
</feature>
<feature type="non-terminal residue" evidence="6">
    <location>
        <position position="178"/>
    </location>
</feature>
<name>A0A3M2HIJ7_9GAMM</name>
<dbReference type="GO" id="GO:0030255">
    <property type="term" value="P:protein secretion by the type IV secretion system"/>
    <property type="evidence" value="ECO:0007669"/>
    <property type="project" value="InterPro"/>
</dbReference>
<sequence length="178" mass="18473">SREPMMALVTNALRIGFLSFLAVGFTFMGTDIGKLLTETMPKGVMRVVTGSEADPASHIDQNLILMGATFALIDGYAAASSAGGGGDAYKEQLSRATTMSAVGTAGPAVIGGAILLVYKVALGLFVGFGPLFILCLIFPSTKQLFSKWLYYGIGTTFSLAVLAFMVGVATKLVMVIGG</sequence>
<protein>
    <submittedName>
        <fullName evidence="6">Type VI secretion protein</fullName>
    </submittedName>
</protein>
<evidence type="ECO:0000256" key="5">
    <source>
        <dbReference type="SAM" id="Phobius"/>
    </source>
</evidence>
<keyword evidence="7" id="KW-1185">Reference proteome</keyword>
<keyword evidence="2 5" id="KW-0812">Transmembrane</keyword>
<evidence type="ECO:0000256" key="4">
    <source>
        <dbReference type="ARBA" id="ARBA00023136"/>
    </source>
</evidence>
<accession>A0A3M2HIJ7</accession>
<feature type="transmembrane region" description="Helical" evidence="5">
    <location>
        <begin position="108"/>
        <end position="136"/>
    </location>
</feature>
<dbReference type="GO" id="GO:0016020">
    <property type="term" value="C:membrane"/>
    <property type="evidence" value="ECO:0007669"/>
    <property type="project" value="UniProtKB-SubCell"/>
</dbReference>
<comment type="caution">
    <text evidence="6">The sequence shown here is derived from an EMBL/GenBank/DDBJ whole genome shotgun (WGS) entry which is preliminary data.</text>
</comment>
<proteinExistence type="predicted"/>
<organism evidence="6 7">
    <name type="scientific">Solilutibacter pythonis</name>
    <dbReference type="NCBI Taxonomy" id="2483112"/>
    <lineage>
        <taxon>Bacteria</taxon>
        <taxon>Pseudomonadati</taxon>
        <taxon>Pseudomonadota</taxon>
        <taxon>Gammaproteobacteria</taxon>
        <taxon>Lysobacterales</taxon>
        <taxon>Lysobacteraceae</taxon>
        <taxon>Solilutibacter</taxon>
    </lineage>
</organism>
<feature type="non-terminal residue" evidence="6">
    <location>
        <position position="1"/>
    </location>
</feature>
<evidence type="ECO:0000256" key="1">
    <source>
        <dbReference type="ARBA" id="ARBA00004141"/>
    </source>
</evidence>